<reference evidence="1 2" key="1">
    <citation type="submission" date="2021-04" db="EMBL/GenBank/DDBJ databases">
        <title>Metabacillus sp. strain KIGAM252 whole genome sequence.</title>
        <authorList>
            <person name="Seo M.-J."/>
            <person name="Cho E.-S."/>
            <person name="Hwang C.Y."/>
            <person name="Yoon D.J."/>
        </authorList>
    </citation>
    <scope>NUCLEOTIDE SEQUENCE [LARGE SCALE GENOMIC DNA]</scope>
    <source>
        <strain evidence="1 2">KIGAM252</strain>
    </source>
</reference>
<dbReference type="EMBL" id="JAGVRK010000001">
    <property type="protein sequence ID" value="MBS2967547.1"/>
    <property type="molecule type" value="Genomic_DNA"/>
</dbReference>
<dbReference type="Pfam" id="PF10008">
    <property type="entry name" value="DUF2251"/>
    <property type="match status" value="1"/>
</dbReference>
<proteinExistence type="predicted"/>
<organism evidence="1 2">
    <name type="scientific">Metabacillus flavus</name>
    <dbReference type="NCBI Taxonomy" id="2823519"/>
    <lineage>
        <taxon>Bacteria</taxon>
        <taxon>Bacillati</taxon>
        <taxon>Bacillota</taxon>
        <taxon>Bacilli</taxon>
        <taxon>Bacillales</taxon>
        <taxon>Bacillaceae</taxon>
        <taxon>Metabacillus</taxon>
    </lineage>
</organism>
<dbReference type="RefSeq" id="WP_211556075.1">
    <property type="nucleotide sequence ID" value="NZ_JAGVRK010000001.1"/>
</dbReference>
<dbReference type="Proteomes" id="UP000682403">
    <property type="component" value="Unassembled WGS sequence"/>
</dbReference>
<dbReference type="InterPro" id="IPR014449">
    <property type="entry name" value="UCP007050_HI0931"/>
</dbReference>
<accession>A0ABS5L9Z7</accession>
<evidence type="ECO:0000313" key="2">
    <source>
        <dbReference type="Proteomes" id="UP000682403"/>
    </source>
</evidence>
<comment type="caution">
    <text evidence="1">The sequence shown here is derived from an EMBL/GenBank/DDBJ whole genome shotgun (WGS) entry which is preliminary data.</text>
</comment>
<keyword evidence="2" id="KW-1185">Reference proteome</keyword>
<sequence>MSTMEEPFFTAAVSPNSKWQCVFEDDGETGYLYLCHLLPNGDMEGIADALWVYNQIVPPITDCQEVFITWAEDSSRAALIVDDECWGMFDLQTKRKLEAERKNNIIVPISFETWEHGVKKDMGEELETTVQHEKQIF</sequence>
<gene>
    <name evidence="1" type="ORF">J9317_02010</name>
</gene>
<name>A0ABS5L9Z7_9BACI</name>
<protein>
    <submittedName>
        <fullName evidence="1">DUF2251 domain-containing protein</fullName>
    </submittedName>
</protein>
<evidence type="ECO:0000313" key="1">
    <source>
        <dbReference type="EMBL" id="MBS2967547.1"/>
    </source>
</evidence>